<dbReference type="Gene3D" id="3.20.20.70">
    <property type="entry name" value="Aldolase class I"/>
    <property type="match status" value="1"/>
</dbReference>
<accession>E6N6L7</accession>
<evidence type="ECO:0000313" key="11">
    <source>
        <dbReference type="EMBL" id="BAJ50782.1"/>
    </source>
</evidence>
<proteinExistence type="inferred from homology"/>
<dbReference type="Proteomes" id="UP000008120">
    <property type="component" value="Chromosome"/>
</dbReference>
<protein>
    <recommendedName>
        <fullName evidence="8">N-(5'-phosphoribosyl)anthranilate isomerase</fullName>
        <shortName evidence="8">PRAI</shortName>
        <ecNumber evidence="8">5.3.1.24</ecNumber>
    </recommendedName>
</protein>
<dbReference type="SUPFAM" id="SSF51366">
    <property type="entry name" value="Ribulose-phoshate binding barrel"/>
    <property type="match status" value="1"/>
</dbReference>
<evidence type="ECO:0000313" key="10">
    <source>
        <dbReference type="EMBL" id="BAJ47936.1"/>
    </source>
</evidence>
<dbReference type="KEGG" id="csu:CSUB_C0927"/>
<dbReference type="InterPro" id="IPR011060">
    <property type="entry name" value="RibuloseP-bd_barrel"/>
</dbReference>
<reference evidence="10 12" key="1">
    <citation type="journal article" date="2005" name="Environ. Microbiol.">
        <title>Genetic and functional properties of uncultivated thermophilic crenarchaeotes from a subsurface gold mine as revealed by analysis of genome fragments.</title>
        <authorList>
            <person name="Nunoura T."/>
            <person name="Hirayama H."/>
            <person name="Takami H."/>
            <person name="Oida H."/>
            <person name="Nishi S."/>
            <person name="Shimamura S."/>
            <person name="Suzuki Y."/>
            <person name="Inagaki F."/>
            <person name="Takai K."/>
            <person name="Nealson K.H."/>
            <person name="Horikoshi K."/>
        </authorList>
    </citation>
    <scope>NUCLEOTIDE SEQUENCE [LARGE SCALE GENOMIC DNA]</scope>
</reference>
<evidence type="ECO:0000256" key="2">
    <source>
        <dbReference type="ARBA" id="ARBA00004664"/>
    </source>
</evidence>
<dbReference type="AlphaFoldDB" id="E6N6L7"/>
<evidence type="ECO:0000256" key="6">
    <source>
        <dbReference type="ARBA" id="ARBA00023141"/>
    </source>
</evidence>
<evidence type="ECO:0000256" key="8">
    <source>
        <dbReference type="HAMAP-Rule" id="MF_00135"/>
    </source>
</evidence>
<gene>
    <name evidence="8" type="primary">trpF</name>
    <name evidence="11" type="ORF">CSUB_C0927</name>
    <name evidence="10" type="ORF">HGMM_F02G05C02</name>
</gene>
<dbReference type="STRING" id="311458.CSUB_C0927"/>
<dbReference type="InterPro" id="IPR001240">
    <property type="entry name" value="PRAI_dom"/>
</dbReference>
<dbReference type="NCBIfam" id="NF002304">
    <property type="entry name" value="PRK01222.2-4"/>
    <property type="match status" value="1"/>
</dbReference>
<organism evidence="10 12">
    <name type="scientific">Caldiarchaeum subterraneum</name>
    <dbReference type="NCBI Taxonomy" id="311458"/>
    <lineage>
        <taxon>Archaea</taxon>
        <taxon>Nitrososphaerota</taxon>
        <taxon>Candidatus Caldarchaeales</taxon>
        <taxon>Candidatus Caldarchaeaceae</taxon>
        <taxon>Candidatus Caldarchaeum</taxon>
    </lineage>
</organism>
<feature type="domain" description="N-(5'phosphoribosyl) anthranilate isomerase (PRAI)" evidence="9">
    <location>
        <begin position="4"/>
        <end position="199"/>
    </location>
</feature>
<keyword evidence="5 8" id="KW-0822">Tryptophan biosynthesis</keyword>
<dbReference type="GO" id="GO:0004640">
    <property type="term" value="F:phosphoribosylanthranilate isomerase activity"/>
    <property type="evidence" value="ECO:0007669"/>
    <property type="project" value="UniProtKB-UniRule"/>
</dbReference>
<dbReference type="HAMAP" id="MF_00135">
    <property type="entry name" value="PRAI"/>
    <property type="match status" value="1"/>
</dbReference>
<comment type="pathway">
    <text evidence="2 8">Amino-acid biosynthesis; L-tryptophan biosynthesis; L-tryptophan from chorismate: step 3/5.</text>
</comment>
<comment type="similarity">
    <text evidence="3 8">Belongs to the TrpF family.</text>
</comment>
<evidence type="ECO:0000259" key="9">
    <source>
        <dbReference type="Pfam" id="PF00697"/>
    </source>
</evidence>
<evidence type="ECO:0000313" key="12">
    <source>
        <dbReference type="Proteomes" id="UP000008120"/>
    </source>
</evidence>
<reference evidence="10 12" key="2">
    <citation type="journal article" date="2011" name="Nucleic Acids Res.">
        <title>Insights into the evolution of Archaea and eukaryotic protein modifier systems revealed by the genome of a novel archaeal group.</title>
        <authorList>
            <person name="Nunoura T."/>
            <person name="Takaki Y."/>
            <person name="Kakuta J."/>
            <person name="Nishi S."/>
            <person name="Sugahara J."/>
            <person name="Kazama H."/>
            <person name="Chee G."/>
            <person name="Hattori M."/>
            <person name="Kanai A."/>
            <person name="Atomi H."/>
            <person name="Takai K."/>
            <person name="Takami H."/>
        </authorList>
    </citation>
    <scope>NUCLEOTIDE SEQUENCE [LARGE SCALE GENOMIC DNA]</scope>
</reference>
<dbReference type="UniPathway" id="UPA00035">
    <property type="reaction ID" value="UER00042"/>
</dbReference>
<evidence type="ECO:0000256" key="3">
    <source>
        <dbReference type="ARBA" id="ARBA00007571"/>
    </source>
</evidence>
<dbReference type="PANTHER" id="PTHR42894:SF1">
    <property type="entry name" value="N-(5'-PHOSPHORIBOSYL)ANTHRANILATE ISOMERASE"/>
    <property type="match status" value="1"/>
</dbReference>
<comment type="catalytic activity">
    <reaction evidence="1 8">
        <text>N-(5-phospho-beta-D-ribosyl)anthranilate = 1-(2-carboxyphenylamino)-1-deoxy-D-ribulose 5-phosphate</text>
        <dbReference type="Rhea" id="RHEA:21540"/>
        <dbReference type="ChEBI" id="CHEBI:18277"/>
        <dbReference type="ChEBI" id="CHEBI:58613"/>
        <dbReference type="EC" id="5.3.1.24"/>
    </reaction>
</comment>
<dbReference type="Pfam" id="PF00697">
    <property type="entry name" value="PRAI"/>
    <property type="match status" value="1"/>
</dbReference>
<keyword evidence="6 8" id="KW-0057">Aromatic amino acid biosynthesis</keyword>
<keyword evidence="7 8" id="KW-0413">Isomerase</keyword>
<dbReference type="PANTHER" id="PTHR42894">
    <property type="entry name" value="N-(5'-PHOSPHORIBOSYL)ANTHRANILATE ISOMERASE"/>
    <property type="match status" value="1"/>
</dbReference>
<evidence type="ECO:0000256" key="5">
    <source>
        <dbReference type="ARBA" id="ARBA00022822"/>
    </source>
</evidence>
<name>E6N6L7_CALS0</name>
<sequence length="207" mass="22951">MLVKVCCNTDVEEIKASQIADLIGVVTMSSHKKAVSLKRVRELMKHSEKPVVLVSDSMKLQDWIEIILLEPPAIQIHGDIPLPDFKKIQSIYGGLVIKSITVPTISSDPLRDAEKILHKIKLYEADYYLLDSGKASGKLHDIRISRIVASRHPVMLAGGLTPENVVEVIRFVRPIGVDASSGLEINGRKSQEKIKRFVEAVKSSSSY</sequence>
<evidence type="ECO:0000256" key="7">
    <source>
        <dbReference type="ARBA" id="ARBA00023235"/>
    </source>
</evidence>
<dbReference type="InterPro" id="IPR044643">
    <property type="entry name" value="TrpF_fam"/>
</dbReference>
<keyword evidence="4 8" id="KW-0028">Amino-acid biosynthesis</keyword>
<dbReference type="CDD" id="cd00405">
    <property type="entry name" value="PRAI"/>
    <property type="match status" value="1"/>
</dbReference>
<dbReference type="EMBL" id="BA000048">
    <property type="protein sequence ID" value="BAJ50782.1"/>
    <property type="molecule type" value="Genomic_DNA"/>
</dbReference>
<evidence type="ECO:0000256" key="4">
    <source>
        <dbReference type="ARBA" id="ARBA00022605"/>
    </source>
</evidence>
<dbReference type="EMBL" id="AP011850">
    <property type="protein sequence ID" value="BAJ47936.1"/>
    <property type="molecule type" value="Genomic_DNA"/>
</dbReference>
<dbReference type="GO" id="GO:0000162">
    <property type="term" value="P:L-tryptophan biosynthetic process"/>
    <property type="evidence" value="ECO:0007669"/>
    <property type="project" value="UniProtKB-UniRule"/>
</dbReference>
<dbReference type="InterPro" id="IPR013785">
    <property type="entry name" value="Aldolase_TIM"/>
</dbReference>
<dbReference type="EC" id="5.3.1.24" evidence="8"/>
<evidence type="ECO:0000256" key="1">
    <source>
        <dbReference type="ARBA" id="ARBA00001164"/>
    </source>
</evidence>